<evidence type="ECO:0000256" key="7">
    <source>
        <dbReference type="ARBA" id="ARBA00023136"/>
    </source>
</evidence>
<protein>
    <recommendedName>
        <fullName evidence="12">Peptidase A22B, signal peptide peptidase</fullName>
    </recommendedName>
</protein>
<gene>
    <name evidence="10" type="ORF">EWM64_g10548</name>
</gene>
<dbReference type="AlphaFoldDB" id="A0A4Y9ZGB7"/>
<comment type="subcellular location">
    <subcellularLocation>
        <location evidence="1">Endoplasmic reticulum membrane</location>
        <topology evidence="1">Multi-pass membrane protein</topology>
    </subcellularLocation>
</comment>
<dbReference type="PANTHER" id="PTHR12174">
    <property type="entry name" value="SIGNAL PEPTIDE PEPTIDASE"/>
    <property type="match status" value="1"/>
</dbReference>
<dbReference type="GO" id="GO:0098554">
    <property type="term" value="C:cytoplasmic side of endoplasmic reticulum membrane"/>
    <property type="evidence" value="ECO:0007669"/>
    <property type="project" value="TreeGrafter"/>
</dbReference>
<accession>A0A4Y9ZGB7</accession>
<feature type="transmembrane region" description="Helical" evidence="9">
    <location>
        <begin position="287"/>
        <end position="305"/>
    </location>
</feature>
<feature type="transmembrane region" description="Helical" evidence="9">
    <location>
        <begin position="218"/>
        <end position="238"/>
    </location>
</feature>
<dbReference type="InterPro" id="IPR007369">
    <property type="entry name" value="Peptidase_A22B_SPP"/>
</dbReference>
<evidence type="ECO:0000256" key="8">
    <source>
        <dbReference type="SAM" id="MobiDB-lite"/>
    </source>
</evidence>
<proteinExistence type="inferred from homology"/>
<dbReference type="GO" id="GO:0006465">
    <property type="term" value="P:signal peptide processing"/>
    <property type="evidence" value="ECO:0007669"/>
    <property type="project" value="TreeGrafter"/>
</dbReference>
<evidence type="ECO:0000256" key="6">
    <source>
        <dbReference type="ARBA" id="ARBA00022989"/>
    </source>
</evidence>
<feature type="compositionally biased region" description="Basic and acidic residues" evidence="8">
    <location>
        <begin position="320"/>
        <end position="336"/>
    </location>
</feature>
<feature type="region of interest" description="Disordered" evidence="8">
    <location>
        <begin position="33"/>
        <end position="55"/>
    </location>
</feature>
<dbReference type="Proteomes" id="UP000298061">
    <property type="component" value="Unassembled WGS sequence"/>
</dbReference>
<evidence type="ECO:0000256" key="5">
    <source>
        <dbReference type="ARBA" id="ARBA00022824"/>
    </source>
</evidence>
<evidence type="ECO:0000256" key="3">
    <source>
        <dbReference type="ARBA" id="ARBA00022692"/>
    </source>
</evidence>
<keyword evidence="6 9" id="KW-1133">Transmembrane helix</keyword>
<dbReference type="OrthoDB" id="29661at2759"/>
<organism evidence="10 11">
    <name type="scientific">Hericium alpestre</name>
    <dbReference type="NCBI Taxonomy" id="135208"/>
    <lineage>
        <taxon>Eukaryota</taxon>
        <taxon>Fungi</taxon>
        <taxon>Dikarya</taxon>
        <taxon>Basidiomycota</taxon>
        <taxon>Agaricomycotina</taxon>
        <taxon>Agaricomycetes</taxon>
        <taxon>Russulales</taxon>
        <taxon>Hericiaceae</taxon>
        <taxon>Hericium</taxon>
    </lineage>
</organism>
<dbReference type="EMBL" id="SFCI01002831">
    <property type="protein sequence ID" value="TFY73464.1"/>
    <property type="molecule type" value="Genomic_DNA"/>
</dbReference>
<dbReference type="GO" id="GO:0033619">
    <property type="term" value="P:membrane protein proteolysis"/>
    <property type="evidence" value="ECO:0007669"/>
    <property type="project" value="TreeGrafter"/>
</dbReference>
<feature type="compositionally biased region" description="Acidic residues" evidence="8">
    <location>
        <begin position="45"/>
        <end position="55"/>
    </location>
</feature>
<reference evidence="10 11" key="1">
    <citation type="submission" date="2019-02" db="EMBL/GenBank/DDBJ databases">
        <title>Genome sequencing of the rare red list fungi Hericium alpestre (H. flagellum).</title>
        <authorList>
            <person name="Buettner E."/>
            <person name="Kellner H."/>
        </authorList>
    </citation>
    <scope>NUCLEOTIDE SEQUENCE [LARGE SCALE GENOMIC DNA]</scope>
    <source>
        <strain evidence="10 11">DSM 108284</strain>
    </source>
</reference>
<dbReference type="STRING" id="135208.A0A4Y9ZGB7"/>
<feature type="transmembrane region" description="Helical" evidence="9">
    <location>
        <begin position="64"/>
        <end position="82"/>
    </location>
</feature>
<feature type="transmembrane region" description="Helical" evidence="9">
    <location>
        <begin position="166"/>
        <end position="185"/>
    </location>
</feature>
<keyword evidence="7 9" id="KW-0472">Membrane</keyword>
<keyword evidence="4" id="KW-0378">Hydrolase</keyword>
<keyword evidence="3 9" id="KW-0812">Transmembrane</keyword>
<sequence>MGADPEQLVAYAGLVILAFTSIYLGAFSSLPKPKRTGAPSKDDQNKEEEEEEEDVMPQLASEDAWLFPVIGSVALFGLYAAIKYFGKEWINILLGWYFSVAGVASVSKPSGVLSLSWRTPTFFLFPLGTLPSILFSVYHPKSAVLTNILGLSFANEAMSLLKLDSFQTGCILLAGLFFYDIWWVFGTEVMVHVATNLDLPIKILWPKSIMSPSSRGSMMLGLGDIVIPGIFVALALRYDYHRHTTSTSTTSRTSVSKPYFYAALSAYVAGLGTTMAVMHIFHAAQPALLYLSPACIMAYFITASVRGELKESWAWSDEPPAARDQKDDSAASKKAQ</sequence>
<feature type="transmembrane region" description="Helical" evidence="9">
    <location>
        <begin position="9"/>
        <end position="30"/>
    </location>
</feature>
<feature type="region of interest" description="Disordered" evidence="8">
    <location>
        <begin position="316"/>
        <end position="336"/>
    </location>
</feature>
<evidence type="ECO:0000256" key="2">
    <source>
        <dbReference type="ARBA" id="ARBA00006859"/>
    </source>
</evidence>
<evidence type="ECO:0000256" key="1">
    <source>
        <dbReference type="ARBA" id="ARBA00004477"/>
    </source>
</evidence>
<keyword evidence="5" id="KW-0256">Endoplasmic reticulum</keyword>
<feature type="transmembrane region" description="Helical" evidence="9">
    <location>
        <begin position="259"/>
        <end position="281"/>
    </location>
</feature>
<dbReference type="GO" id="GO:0042500">
    <property type="term" value="F:aspartic endopeptidase activity, intramembrane cleaving"/>
    <property type="evidence" value="ECO:0007669"/>
    <property type="project" value="InterPro"/>
</dbReference>
<evidence type="ECO:0000256" key="9">
    <source>
        <dbReference type="SAM" id="Phobius"/>
    </source>
</evidence>
<dbReference type="GO" id="GO:0098553">
    <property type="term" value="C:lumenal side of endoplasmic reticulum membrane"/>
    <property type="evidence" value="ECO:0007669"/>
    <property type="project" value="TreeGrafter"/>
</dbReference>
<name>A0A4Y9ZGB7_9AGAM</name>
<comment type="similarity">
    <text evidence="2">Belongs to the peptidase A22B family.</text>
</comment>
<dbReference type="SMART" id="SM00730">
    <property type="entry name" value="PSN"/>
    <property type="match status" value="1"/>
</dbReference>
<feature type="transmembrane region" description="Helical" evidence="9">
    <location>
        <begin position="119"/>
        <end position="138"/>
    </location>
</feature>
<dbReference type="PANTHER" id="PTHR12174:SF23">
    <property type="entry name" value="MINOR HISTOCOMPATIBILITY ANTIGEN H13"/>
    <property type="match status" value="1"/>
</dbReference>
<dbReference type="InterPro" id="IPR006639">
    <property type="entry name" value="Preselin/SPP"/>
</dbReference>
<evidence type="ECO:0000313" key="10">
    <source>
        <dbReference type="EMBL" id="TFY73464.1"/>
    </source>
</evidence>
<evidence type="ECO:0000256" key="4">
    <source>
        <dbReference type="ARBA" id="ARBA00022801"/>
    </source>
</evidence>
<feature type="transmembrane region" description="Helical" evidence="9">
    <location>
        <begin position="89"/>
        <end position="107"/>
    </location>
</feature>
<evidence type="ECO:0008006" key="12">
    <source>
        <dbReference type="Google" id="ProtNLM"/>
    </source>
</evidence>
<evidence type="ECO:0000313" key="11">
    <source>
        <dbReference type="Proteomes" id="UP000298061"/>
    </source>
</evidence>
<keyword evidence="11" id="KW-1185">Reference proteome</keyword>
<comment type="caution">
    <text evidence="10">The sequence shown here is derived from an EMBL/GenBank/DDBJ whole genome shotgun (WGS) entry which is preliminary data.</text>
</comment>
<dbReference type="Pfam" id="PF04258">
    <property type="entry name" value="Peptidase_A22B"/>
    <property type="match status" value="1"/>
</dbReference>